<dbReference type="Proteomes" id="UP001163828">
    <property type="component" value="Unassembled WGS sequence"/>
</dbReference>
<accession>A0ABQ8QDF4</accession>
<feature type="region of interest" description="Disordered" evidence="1">
    <location>
        <begin position="184"/>
        <end position="286"/>
    </location>
</feature>
<feature type="compositionally biased region" description="Polar residues" evidence="1">
    <location>
        <begin position="219"/>
        <end position="237"/>
    </location>
</feature>
<gene>
    <name evidence="2" type="ORF">F5050DRAFT_1807619</name>
</gene>
<protein>
    <submittedName>
        <fullName evidence="2">Uncharacterized protein</fullName>
    </submittedName>
</protein>
<keyword evidence="3" id="KW-1185">Reference proteome</keyword>
<proteinExistence type="predicted"/>
<reference evidence="2" key="1">
    <citation type="submission" date="2022-08" db="EMBL/GenBank/DDBJ databases">
        <authorList>
            <consortium name="DOE Joint Genome Institute"/>
            <person name="Min B."/>
            <person name="Riley R."/>
            <person name="Sierra-Patev S."/>
            <person name="Naranjo-Ortiz M."/>
            <person name="Looney B."/>
            <person name="Konkel Z."/>
            <person name="Slot J.C."/>
            <person name="Sakamoto Y."/>
            <person name="Steenwyk J.L."/>
            <person name="Rokas A."/>
            <person name="Carro J."/>
            <person name="Camarero S."/>
            <person name="Ferreira P."/>
            <person name="Molpeceres G."/>
            <person name="Ruiz-Duenas F.J."/>
            <person name="Serrano A."/>
            <person name="Henrissat B."/>
            <person name="Drula E."/>
            <person name="Hughes K.W."/>
            <person name="Mata J.L."/>
            <person name="Ishikawa N.K."/>
            <person name="Vargas-Isla R."/>
            <person name="Ushijima S."/>
            <person name="Smith C.A."/>
            <person name="Ahrendt S."/>
            <person name="Andreopoulos W."/>
            <person name="He G."/>
            <person name="Labutti K."/>
            <person name="Lipzen A."/>
            <person name="Ng V."/>
            <person name="Sandor L."/>
            <person name="Barry K."/>
            <person name="Martinez A.T."/>
            <person name="Xiao Y."/>
            <person name="Gibbons J.G."/>
            <person name="Terashima K."/>
            <person name="Hibbett D.S."/>
            <person name="Grigoriev I.V."/>
        </authorList>
    </citation>
    <scope>NUCLEOTIDE SEQUENCE</scope>
    <source>
        <strain evidence="2">TFB10827</strain>
    </source>
</reference>
<name>A0ABQ8QDF4_9AGAR</name>
<evidence type="ECO:0000313" key="3">
    <source>
        <dbReference type="Proteomes" id="UP001163828"/>
    </source>
</evidence>
<comment type="caution">
    <text evidence="2">The sequence shown here is derived from an EMBL/GenBank/DDBJ whole genome shotgun (WGS) entry which is preliminary data.</text>
</comment>
<feature type="compositionally biased region" description="Basic residues" evidence="1">
    <location>
        <begin position="199"/>
        <end position="217"/>
    </location>
</feature>
<feature type="compositionally biased region" description="Polar residues" evidence="1">
    <location>
        <begin position="277"/>
        <end position="286"/>
    </location>
</feature>
<evidence type="ECO:0000256" key="1">
    <source>
        <dbReference type="SAM" id="MobiDB-lite"/>
    </source>
</evidence>
<evidence type="ECO:0000313" key="2">
    <source>
        <dbReference type="EMBL" id="KAJ3996560.1"/>
    </source>
</evidence>
<organism evidence="2 3">
    <name type="scientific">Lentinula boryana</name>
    <dbReference type="NCBI Taxonomy" id="40481"/>
    <lineage>
        <taxon>Eukaryota</taxon>
        <taxon>Fungi</taxon>
        <taxon>Dikarya</taxon>
        <taxon>Basidiomycota</taxon>
        <taxon>Agaricomycotina</taxon>
        <taxon>Agaricomycetes</taxon>
        <taxon>Agaricomycetidae</taxon>
        <taxon>Agaricales</taxon>
        <taxon>Marasmiineae</taxon>
        <taxon>Omphalotaceae</taxon>
        <taxon>Lentinula</taxon>
    </lineage>
</organism>
<dbReference type="EMBL" id="MU790608">
    <property type="protein sequence ID" value="KAJ3996560.1"/>
    <property type="molecule type" value="Genomic_DNA"/>
</dbReference>
<sequence>MSSRTLYRYCAHAQDEVAQIADVLNRFLEDDVSDRIVFSLDEFATIIRGLPPRCDVQEEFSLEPESEAVYLREKGIREKEQRHTRRNYINPLRNLLNTLRDGTGCAGKDIDGKILYVQDPRPVLGSLMERKPDLGVIYTQLLGLAENVKLSEYLSKKKITGVFWGLFLFFVKVKHRKGKFVGLDKEGTRSSKNSSSKSKTSHHGTKKASQHRSKHASRAVSSILSQLDCSGSLPSESKSTKRKRVNDTIGPTTARASSSSHIPSSSRIQSASRAQSKYPSSTNTLLNSNALPFASTAEERPQVTIHQSGENEKTVEVVTSQYYTQRAEDELKAEQEMTPTQGQHRTRIQCASYAEEMPSNGFIRNIAMGIVADDCGFRFAGPLQSPAILCFSRLLSLQPLHSFADELDNEKLHSPSGFG</sequence>
<feature type="compositionally biased region" description="Low complexity" evidence="1">
    <location>
        <begin position="254"/>
        <end position="276"/>
    </location>
</feature>